<name>A0AAW0MYA6_9GOBI</name>
<dbReference type="GO" id="GO:0005524">
    <property type="term" value="F:ATP binding"/>
    <property type="evidence" value="ECO:0007669"/>
    <property type="project" value="InterPro"/>
</dbReference>
<dbReference type="Gene3D" id="1.20.58.760">
    <property type="entry name" value="Peptidase M41"/>
    <property type="match status" value="1"/>
</dbReference>
<organism evidence="2 3">
    <name type="scientific">Mugilogobius chulae</name>
    <name type="common">yellowstripe goby</name>
    <dbReference type="NCBI Taxonomy" id="88201"/>
    <lineage>
        <taxon>Eukaryota</taxon>
        <taxon>Metazoa</taxon>
        <taxon>Chordata</taxon>
        <taxon>Craniata</taxon>
        <taxon>Vertebrata</taxon>
        <taxon>Euteleostomi</taxon>
        <taxon>Actinopterygii</taxon>
        <taxon>Neopterygii</taxon>
        <taxon>Teleostei</taxon>
        <taxon>Neoteleostei</taxon>
        <taxon>Acanthomorphata</taxon>
        <taxon>Gobiaria</taxon>
        <taxon>Gobiiformes</taxon>
        <taxon>Gobioidei</taxon>
        <taxon>Gobiidae</taxon>
        <taxon>Gobionellinae</taxon>
        <taxon>Mugilogobius</taxon>
    </lineage>
</organism>
<dbReference type="PANTHER" id="PTHR23076:SF97">
    <property type="entry name" value="ATP-DEPENDENT ZINC METALLOPROTEASE YME1L1"/>
    <property type="match status" value="1"/>
</dbReference>
<feature type="domain" description="Peptidase M41" evidence="1">
    <location>
        <begin position="7"/>
        <end position="70"/>
    </location>
</feature>
<dbReference type="Pfam" id="PF01434">
    <property type="entry name" value="Peptidase_M41"/>
    <property type="match status" value="1"/>
</dbReference>
<accession>A0AAW0MYA6</accession>
<dbReference type="GO" id="GO:0007005">
    <property type="term" value="P:mitochondrion organization"/>
    <property type="evidence" value="ECO:0007669"/>
    <property type="project" value="TreeGrafter"/>
</dbReference>
<dbReference type="InterPro" id="IPR000642">
    <property type="entry name" value="Peptidase_M41"/>
</dbReference>
<dbReference type="EMBL" id="JBBPFD010000022">
    <property type="protein sequence ID" value="KAK7881503.1"/>
    <property type="molecule type" value="Genomic_DNA"/>
</dbReference>
<evidence type="ECO:0000313" key="3">
    <source>
        <dbReference type="Proteomes" id="UP001460270"/>
    </source>
</evidence>
<evidence type="ECO:0000313" key="2">
    <source>
        <dbReference type="EMBL" id="KAK7881503.1"/>
    </source>
</evidence>
<comment type="caution">
    <text evidence="2">The sequence shown here is derived from an EMBL/GenBank/DDBJ whole genome shotgun (WGS) entry which is preliminary data.</text>
</comment>
<dbReference type="SUPFAM" id="SSF140990">
    <property type="entry name" value="FtsH protease domain-like"/>
    <property type="match status" value="1"/>
</dbReference>
<dbReference type="GO" id="GO:0006515">
    <property type="term" value="P:protein quality control for misfolded or incompletely synthesized proteins"/>
    <property type="evidence" value="ECO:0007669"/>
    <property type="project" value="TreeGrafter"/>
</dbReference>
<gene>
    <name evidence="2" type="ORF">WMY93_029912</name>
</gene>
<dbReference type="GO" id="GO:0005743">
    <property type="term" value="C:mitochondrial inner membrane"/>
    <property type="evidence" value="ECO:0007669"/>
    <property type="project" value="TreeGrafter"/>
</dbReference>
<keyword evidence="3" id="KW-1185">Reference proteome</keyword>
<sequence length="79" mass="8981">MSDKLGVMTYGDVSKQSPETQAAIEQEVRALLKDSYDRAKHILKTYSKEHKTLADALLRYETLDAKEIQMVLEGKSLDH</sequence>
<protein>
    <recommendedName>
        <fullName evidence="1">Peptidase M41 domain-containing protein</fullName>
    </recommendedName>
</protein>
<reference evidence="3" key="1">
    <citation type="submission" date="2024-04" db="EMBL/GenBank/DDBJ databases">
        <title>Salinicola lusitanus LLJ914,a marine bacterium isolated from the Okinawa Trough.</title>
        <authorList>
            <person name="Li J."/>
        </authorList>
    </citation>
    <scope>NUCLEOTIDE SEQUENCE [LARGE SCALE GENOMIC DNA]</scope>
</reference>
<dbReference type="PANTHER" id="PTHR23076">
    <property type="entry name" value="METALLOPROTEASE M41 FTSH"/>
    <property type="match status" value="1"/>
</dbReference>
<evidence type="ECO:0000259" key="1">
    <source>
        <dbReference type="Pfam" id="PF01434"/>
    </source>
</evidence>
<proteinExistence type="predicted"/>
<dbReference type="GO" id="GO:0004222">
    <property type="term" value="F:metalloendopeptidase activity"/>
    <property type="evidence" value="ECO:0007669"/>
    <property type="project" value="InterPro"/>
</dbReference>
<dbReference type="AlphaFoldDB" id="A0AAW0MYA6"/>
<dbReference type="InterPro" id="IPR037219">
    <property type="entry name" value="Peptidase_M41-like"/>
</dbReference>
<dbReference type="Proteomes" id="UP001460270">
    <property type="component" value="Unassembled WGS sequence"/>
</dbReference>
<dbReference type="GO" id="GO:0004176">
    <property type="term" value="F:ATP-dependent peptidase activity"/>
    <property type="evidence" value="ECO:0007669"/>
    <property type="project" value="InterPro"/>
</dbReference>